<accession>A0AAV5QGI1</accession>
<dbReference type="GeneID" id="90071685"/>
<organism evidence="2 3">
    <name type="scientific">Saccharomycopsis crataegensis</name>
    <dbReference type="NCBI Taxonomy" id="43959"/>
    <lineage>
        <taxon>Eukaryota</taxon>
        <taxon>Fungi</taxon>
        <taxon>Dikarya</taxon>
        <taxon>Ascomycota</taxon>
        <taxon>Saccharomycotina</taxon>
        <taxon>Saccharomycetes</taxon>
        <taxon>Saccharomycopsidaceae</taxon>
        <taxon>Saccharomycopsis</taxon>
    </lineage>
</organism>
<comment type="caution">
    <text evidence="2">The sequence shown here is derived from an EMBL/GenBank/DDBJ whole genome shotgun (WGS) entry which is preliminary data.</text>
</comment>
<proteinExistence type="predicted"/>
<gene>
    <name evidence="2" type="ORF">DASC09_010310</name>
</gene>
<keyword evidence="3" id="KW-1185">Reference proteome</keyword>
<dbReference type="AlphaFoldDB" id="A0AAV5QGI1"/>
<sequence>MAFGDSSDLINDTRYQSSIHANIDDHRSDKVLLNNNDTKNITTTTATTSTMKTNIVNTKSGAAKFSEGHSSSCPVSVPDLTDTEGSNDESFDEEDDVSEIDGKENHANANEIGITPINQYASIKKSGPDSDTSMTSGSAVETVTTRGSMSDAFGQLFINDSHHERQVIMKIIVRIVANSLITKFPIDDCCNNRNNLIINNLIDFLEKVLTRSRMPLNQFLAGILYLNRLANNIHSGNNKHRVFKNNSDKLCLRRLIITSFLATSTIYAKPSSLPRGVRSESKNPKFTKQSMSPFEIKQRILNQNLNAQVWSVISGLPVTFLDQLYDNFLDWMTDDDLKVNADDLRKYKGSLNQMVKWFIKTDPPFHSA</sequence>
<dbReference type="RefSeq" id="XP_064850706.1">
    <property type="nucleotide sequence ID" value="XM_064994634.1"/>
</dbReference>
<feature type="region of interest" description="Disordered" evidence="1">
    <location>
        <begin position="64"/>
        <end position="114"/>
    </location>
</feature>
<protein>
    <submittedName>
        <fullName evidence="2">Uncharacterized protein</fullName>
    </submittedName>
</protein>
<dbReference type="EMBL" id="BTFZ01000002">
    <property type="protein sequence ID" value="GMM33706.1"/>
    <property type="molecule type" value="Genomic_DNA"/>
</dbReference>
<dbReference type="Proteomes" id="UP001360560">
    <property type="component" value="Unassembled WGS sequence"/>
</dbReference>
<evidence type="ECO:0000256" key="1">
    <source>
        <dbReference type="SAM" id="MobiDB-lite"/>
    </source>
</evidence>
<evidence type="ECO:0000313" key="3">
    <source>
        <dbReference type="Proteomes" id="UP001360560"/>
    </source>
</evidence>
<feature type="region of interest" description="Disordered" evidence="1">
    <location>
        <begin position="119"/>
        <end position="138"/>
    </location>
</feature>
<evidence type="ECO:0000313" key="2">
    <source>
        <dbReference type="EMBL" id="GMM33706.1"/>
    </source>
</evidence>
<feature type="compositionally biased region" description="Polar residues" evidence="1">
    <location>
        <begin position="129"/>
        <end position="138"/>
    </location>
</feature>
<name>A0AAV5QGI1_9ASCO</name>
<feature type="compositionally biased region" description="Acidic residues" evidence="1">
    <location>
        <begin position="81"/>
        <end position="99"/>
    </location>
</feature>
<reference evidence="2 3" key="1">
    <citation type="journal article" date="2023" name="Elife">
        <title>Identification of key yeast species and microbe-microbe interactions impacting larval growth of Drosophila in the wild.</title>
        <authorList>
            <person name="Mure A."/>
            <person name="Sugiura Y."/>
            <person name="Maeda R."/>
            <person name="Honda K."/>
            <person name="Sakurai N."/>
            <person name="Takahashi Y."/>
            <person name="Watada M."/>
            <person name="Katoh T."/>
            <person name="Gotoh A."/>
            <person name="Gotoh Y."/>
            <person name="Taniguchi I."/>
            <person name="Nakamura K."/>
            <person name="Hayashi T."/>
            <person name="Katayama T."/>
            <person name="Uemura T."/>
            <person name="Hattori Y."/>
        </authorList>
    </citation>
    <scope>NUCLEOTIDE SEQUENCE [LARGE SCALE GENOMIC DNA]</scope>
    <source>
        <strain evidence="2 3">SC-9</strain>
    </source>
</reference>